<feature type="active site" description="Proton donor" evidence="5">
    <location>
        <position position="131"/>
    </location>
</feature>
<organism evidence="8 9">
    <name type="scientific">Vibrio aestuarianus</name>
    <dbReference type="NCBI Taxonomy" id="28171"/>
    <lineage>
        <taxon>Bacteria</taxon>
        <taxon>Pseudomonadati</taxon>
        <taxon>Pseudomonadota</taxon>
        <taxon>Gammaproteobacteria</taxon>
        <taxon>Vibrionales</taxon>
        <taxon>Vibrionaceae</taxon>
        <taxon>Vibrio</taxon>
    </lineage>
</organism>
<evidence type="ECO:0000256" key="1">
    <source>
        <dbReference type="ARBA" id="ARBA00001298"/>
    </source>
</evidence>
<gene>
    <name evidence="8" type="primary">rfbC</name>
    <name evidence="8" type="ORF">PYE51_11705</name>
</gene>
<evidence type="ECO:0000256" key="5">
    <source>
        <dbReference type="PIRSR" id="PIRSR600888-1"/>
    </source>
</evidence>
<evidence type="ECO:0000256" key="4">
    <source>
        <dbReference type="ARBA" id="ARBA00019595"/>
    </source>
</evidence>
<dbReference type="GO" id="GO:0008830">
    <property type="term" value="F:dTDP-4-dehydrorhamnose 3,5-epimerase activity"/>
    <property type="evidence" value="ECO:0007669"/>
    <property type="project" value="UniProtKB-UniRule"/>
</dbReference>
<comment type="subunit">
    <text evidence="7">Homodimer.</text>
</comment>
<dbReference type="AlphaFoldDB" id="A0AAX3U3Y4"/>
<accession>A0AAX3U3Y4</accession>
<evidence type="ECO:0000256" key="7">
    <source>
        <dbReference type="RuleBase" id="RU364069"/>
    </source>
</evidence>
<dbReference type="NCBIfam" id="TIGR01221">
    <property type="entry name" value="rmlC"/>
    <property type="match status" value="1"/>
</dbReference>
<comment type="catalytic activity">
    <reaction evidence="1 7">
        <text>dTDP-4-dehydro-6-deoxy-alpha-D-glucose = dTDP-4-dehydro-beta-L-rhamnose</text>
        <dbReference type="Rhea" id="RHEA:16969"/>
        <dbReference type="ChEBI" id="CHEBI:57649"/>
        <dbReference type="ChEBI" id="CHEBI:62830"/>
        <dbReference type="EC" id="5.1.3.13"/>
    </reaction>
</comment>
<evidence type="ECO:0000313" key="9">
    <source>
        <dbReference type="Proteomes" id="UP001239257"/>
    </source>
</evidence>
<dbReference type="InterPro" id="IPR014710">
    <property type="entry name" value="RmlC-like_jellyroll"/>
</dbReference>
<name>A0AAX3U3Y4_9VIBR</name>
<dbReference type="CDD" id="cd00438">
    <property type="entry name" value="cupin_RmlC"/>
    <property type="match status" value="1"/>
</dbReference>
<comment type="pathway">
    <text evidence="7">Carbohydrate biosynthesis; dTDP-L-rhamnose biosynthesis.</text>
</comment>
<comment type="function">
    <text evidence="2 7">Catalyzes the epimerization of the C3' and C5'positions of dTDP-6-deoxy-D-xylo-4-hexulose, forming dTDP-6-deoxy-L-lyxo-4-hexulose.</text>
</comment>
<feature type="site" description="Participates in a stacking interaction with the thymidine ring of dTDP-4-oxo-6-deoxyglucose" evidence="6">
    <location>
        <position position="137"/>
    </location>
</feature>
<evidence type="ECO:0000313" key="8">
    <source>
        <dbReference type="EMBL" id="WGK81290.1"/>
    </source>
</evidence>
<dbReference type="EMBL" id="CP118709">
    <property type="protein sequence ID" value="WGK81290.1"/>
    <property type="molecule type" value="Genomic_DNA"/>
</dbReference>
<reference evidence="8" key="1">
    <citation type="submission" date="2022-02" db="EMBL/GenBank/DDBJ databases">
        <title>Emergence and expansion in Europe of a Vibrio aestuarianus clonal complex pathogenic for oysters.</title>
        <authorList>
            <person name="Mesnil A."/>
            <person name="Travers M.-A."/>
        </authorList>
    </citation>
    <scope>NUCLEOTIDE SEQUENCE</scope>
    <source>
        <strain evidence="8">U29</strain>
    </source>
</reference>
<dbReference type="RefSeq" id="WP_301064471.1">
    <property type="nucleotide sequence ID" value="NZ_CP118709.1"/>
</dbReference>
<comment type="similarity">
    <text evidence="7">Belongs to the dTDP-4-dehydrorhamnose 3,5-epimerase family.</text>
</comment>
<protein>
    <recommendedName>
        <fullName evidence="4 7">dTDP-4-dehydrorhamnose 3,5-epimerase</fullName>
        <ecNumber evidence="3 7">5.1.3.13</ecNumber>
    </recommendedName>
    <alternativeName>
        <fullName evidence="7">Thymidine diphospho-4-keto-rhamnose 3,5-epimerase</fullName>
    </alternativeName>
</protein>
<dbReference type="Gene3D" id="2.60.120.10">
    <property type="entry name" value="Jelly Rolls"/>
    <property type="match status" value="1"/>
</dbReference>
<dbReference type="GO" id="GO:0019305">
    <property type="term" value="P:dTDP-rhamnose biosynthetic process"/>
    <property type="evidence" value="ECO:0007669"/>
    <property type="project" value="UniProtKB-UniRule"/>
</dbReference>
<dbReference type="SUPFAM" id="SSF51182">
    <property type="entry name" value="RmlC-like cupins"/>
    <property type="match status" value="1"/>
</dbReference>
<dbReference type="PANTHER" id="PTHR21047:SF2">
    <property type="entry name" value="THYMIDINE DIPHOSPHO-4-KETO-RHAMNOSE 3,5-EPIMERASE"/>
    <property type="match status" value="1"/>
</dbReference>
<sequence length="181" mass="20605">MKVIETNIPDVKIIEPAVFGDERGFFLETFQVNRYRDIAGITLPFVQDNHSRSVKGVLRGLHFQKTKPQGKLVRVVKGEVFDVAVDLRKESSTYGQWAGVVLSEEKKNQLWVPPGFAHGFVVLSEIADFEYKCTDYYDPSDEGSLLWNDPDIGIDWPLTNIQLETLQLSDKDRAATLFRDL</sequence>
<dbReference type="EC" id="5.1.3.13" evidence="3 7"/>
<dbReference type="GO" id="GO:0000271">
    <property type="term" value="P:polysaccharide biosynthetic process"/>
    <property type="evidence" value="ECO:0007669"/>
    <property type="project" value="TreeGrafter"/>
</dbReference>
<evidence type="ECO:0000256" key="6">
    <source>
        <dbReference type="PIRSR" id="PIRSR600888-3"/>
    </source>
</evidence>
<dbReference type="GO" id="GO:0005829">
    <property type="term" value="C:cytosol"/>
    <property type="evidence" value="ECO:0007669"/>
    <property type="project" value="TreeGrafter"/>
</dbReference>
<feature type="active site" description="Proton acceptor" evidence="5">
    <location>
        <position position="62"/>
    </location>
</feature>
<dbReference type="InterPro" id="IPR000888">
    <property type="entry name" value="RmlC-like"/>
</dbReference>
<dbReference type="Proteomes" id="UP001239257">
    <property type="component" value="Chromosome 1"/>
</dbReference>
<evidence type="ECO:0000256" key="3">
    <source>
        <dbReference type="ARBA" id="ARBA00012098"/>
    </source>
</evidence>
<proteinExistence type="inferred from homology"/>
<dbReference type="Pfam" id="PF00908">
    <property type="entry name" value="dTDP_sugar_isom"/>
    <property type="match status" value="1"/>
</dbReference>
<dbReference type="PANTHER" id="PTHR21047">
    <property type="entry name" value="DTDP-6-DEOXY-D-GLUCOSE-3,5 EPIMERASE"/>
    <property type="match status" value="1"/>
</dbReference>
<dbReference type="InterPro" id="IPR011051">
    <property type="entry name" value="RmlC_Cupin_sf"/>
</dbReference>
<keyword evidence="7 8" id="KW-0413">Isomerase</keyword>
<evidence type="ECO:0000256" key="2">
    <source>
        <dbReference type="ARBA" id="ARBA00001997"/>
    </source>
</evidence>